<dbReference type="EMBL" id="SEKV01000239">
    <property type="protein sequence ID" value="TFY60752.1"/>
    <property type="molecule type" value="Genomic_DNA"/>
</dbReference>
<proteinExistence type="predicted"/>
<sequence>MFGWNEVMDPELAESDQTVTPSVEDVYAERDERLRTPNGDELKRMIVGRWNLRAARESRRASAESK</sequence>
<comment type="caution">
    <text evidence="1">The sequence shown here is derived from an EMBL/GenBank/DDBJ whole genome shotgun (WGS) entry which is preliminary data.</text>
</comment>
<dbReference type="Proteomes" id="UP000298390">
    <property type="component" value="Unassembled WGS sequence"/>
</dbReference>
<dbReference type="AlphaFoldDB" id="A0A4Y9YEX4"/>
<evidence type="ECO:0000313" key="2">
    <source>
        <dbReference type="Proteomes" id="UP000298390"/>
    </source>
</evidence>
<reference evidence="1 2" key="1">
    <citation type="submission" date="2019-01" db="EMBL/GenBank/DDBJ databases">
        <title>Genome sequencing of the rare red list fungi Fomitopsis rosea.</title>
        <authorList>
            <person name="Buettner E."/>
            <person name="Kellner H."/>
        </authorList>
    </citation>
    <scope>NUCLEOTIDE SEQUENCE [LARGE SCALE GENOMIC DNA]</scope>
    <source>
        <strain evidence="1 2">DSM 105464</strain>
    </source>
</reference>
<organism evidence="1 2">
    <name type="scientific">Rhodofomes roseus</name>
    <dbReference type="NCBI Taxonomy" id="34475"/>
    <lineage>
        <taxon>Eukaryota</taxon>
        <taxon>Fungi</taxon>
        <taxon>Dikarya</taxon>
        <taxon>Basidiomycota</taxon>
        <taxon>Agaricomycotina</taxon>
        <taxon>Agaricomycetes</taxon>
        <taxon>Polyporales</taxon>
        <taxon>Rhodofomes</taxon>
    </lineage>
</organism>
<protein>
    <submittedName>
        <fullName evidence="1">Uncharacterized protein</fullName>
    </submittedName>
</protein>
<evidence type="ECO:0000313" key="1">
    <source>
        <dbReference type="EMBL" id="TFY60752.1"/>
    </source>
</evidence>
<gene>
    <name evidence="1" type="ORF">EVJ58_g4951</name>
</gene>
<accession>A0A4Y9YEX4</accession>
<name>A0A4Y9YEX4_9APHY</name>